<name>A0ACB9FXH3_9ASTR</name>
<dbReference type="Proteomes" id="UP001056120">
    <property type="component" value="Linkage Group LG15"/>
</dbReference>
<accession>A0ACB9FXH3</accession>
<reference evidence="1 2" key="2">
    <citation type="journal article" date="2022" name="Mol. Ecol. Resour.">
        <title>The genomes of chicory, endive, great burdock and yacon provide insights into Asteraceae paleo-polyploidization history and plant inulin production.</title>
        <authorList>
            <person name="Fan W."/>
            <person name="Wang S."/>
            <person name="Wang H."/>
            <person name="Wang A."/>
            <person name="Jiang F."/>
            <person name="Liu H."/>
            <person name="Zhao H."/>
            <person name="Xu D."/>
            <person name="Zhang Y."/>
        </authorList>
    </citation>
    <scope>NUCLEOTIDE SEQUENCE [LARGE SCALE GENOMIC DNA]</scope>
    <source>
        <strain evidence="2">cv. Yunnan</strain>
        <tissue evidence="1">Leaves</tissue>
    </source>
</reference>
<reference evidence="2" key="1">
    <citation type="journal article" date="2022" name="Mol. Ecol. Resour.">
        <title>The genomes of chicory, endive, great burdock and yacon provide insights into Asteraceae palaeo-polyploidization history and plant inulin production.</title>
        <authorList>
            <person name="Fan W."/>
            <person name="Wang S."/>
            <person name="Wang H."/>
            <person name="Wang A."/>
            <person name="Jiang F."/>
            <person name="Liu H."/>
            <person name="Zhao H."/>
            <person name="Xu D."/>
            <person name="Zhang Y."/>
        </authorList>
    </citation>
    <scope>NUCLEOTIDE SEQUENCE [LARGE SCALE GENOMIC DNA]</scope>
    <source>
        <strain evidence="2">cv. Yunnan</strain>
    </source>
</reference>
<organism evidence="1 2">
    <name type="scientific">Smallanthus sonchifolius</name>
    <dbReference type="NCBI Taxonomy" id="185202"/>
    <lineage>
        <taxon>Eukaryota</taxon>
        <taxon>Viridiplantae</taxon>
        <taxon>Streptophyta</taxon>
        <taxon>Embryophyta</taxon>
        <taxon>Tracheophyta</taxon>
        <taxon>Spermatophyta</taxon>
        <taxon>Magnoliopsida</taxon>
        <taxon>eudicotyledons</taxon>
        <taxon>Gunneridae</taxon>
        <taxon>Pentapetalae</taxon>
        <taxon>asterids</taxon>
        <taxon>campanulids</taxon>
        <taxon>Asterales</taxon>
        <taxon>Asteraceae</taxon>
        <taxon>Asteroideae</taxon>
        <taxon>Heliantheae alliance</taxon>
        <taxon>Millerieae</taxon>
        <taxon>Smallanthus</taxon>
    </lineage>
</organism>
<keyword evidence="2" id="KW-1185">Reference proteome</keyword>
<evidence type="ECO:0000313" key="1">
    <source>
        <dbReference type="EMBL" id="KAI3775656.1"/>
    </source>
</evidence>
<dbReference type="EMBL" id="CM042032">
    <property type="protein sequence ID" value="KAI3775656.1"/>
    <property type="molecule type" value="Genomic_DNA"/>
</dbReference>
<proteinExistence type="predicted"/>
<gene>
    <name evidence="1" type="ORF">L1987_45404</name>
</gene>
<comment type="caution">
    <text evidence="1">The sequence shown here is derived from an EMBL/GenBank/DDBJ whole genome shotgun (WGS) entry which is preliminary data.</text>
</comment>
<protein>
    <submittedName>
        <fullName evidence="1">Uncharacterized protein</fullName>
    </submittedName>
</protein>
<evidence type="ECO:0000313" key="2">
    <source>
        <dbReference type="Proteomes" id="UP001056120"/>
    </source>
</evidence>
<sequence>MSNPRNWEYQPKLSMLSNMLSRSGTLTEGCEGHWKSGGLKGLDARLKEIRGYLDLVIDGKLPLVMKYCTNYRFLALKLQDMFNLMSNLNVADLIKTVAVKTNDQLPVIYLSSLIRSVIALHNLINNKMRNIGAPCFTAYANRLHIFYYSKNVFIERTRSGTLTEGCEVHWKSGGQKRVRCKTKGDSWISGSCHRWKTSISHEILYQLQDVFNLMSNLNVTDLIKTVAVKTNDQLHVIYLSSLIRSVIALHNLINNKDTLRSKTNDCL</sequence>